<dbReference type="InterPro" id="IPR001753">
    <property type="entry name" value="Enoyl-CoA_hydra/iso"/>
</dbReference>
<keyword evidence="6" id="KW-0547">Nucleotide-binding</keyword>
<feature type="domain" description="Helicase C-terminal" evidence="18">
    <location>
        <begin position="641"/>
        <end position="790"/>
    </location>
</feature>
<evidence type="ECO:0000256" key="3">
    <source>
        <dbReference type="ARBA" id="ARBA00005254"/>
    </source>
</evidence>
<dbReference type="InterPro" id="IPR029045">
    <property type="entry name" value="ClpP/crotonase-like_dom_sf"/>
</dbReference>
<dbReference type="Pfam" id="PF00378">
    <property type="entry name" value="ECH_1"/>
    <property type="match status" value="1"/>
</dbReference>
<dbReference type="InterPro" id="IPR014001">
    <property type="entry name" value="Helicase_ATP-bd"/>
</dbReference>
<dbReference type="GO" id="GO:0050684">
    <property type="term" value="P:regulation of mRNA processing"/>
    <property type="evidence" value="ECO:0007669"/>
    <property type="project" value="TreeGrafter"/>
</dbReference>
<dbReference type="PANTHER" id="PTHR18934:SF119">
    <property type="entry name" value="ATP-DEPENDENT RNA HELICASE A"/>
    <property type="match status" value="1"/>
</dbReference>
<keyword evidence="11" id="KW-0443">Lipid metabolism</keyword>
<dbReference type="FunFam" id="1.10.12.10:FF:000004">
    <property type="entry name" value="Delta3,5-delta2,4-dienoyl-CoA isomerase"/>
    <property type="match status" value="1"/>
</dbReference>
<evidence type="ECO:0000256" key="7">
    <source>
        <dbReference type="ARBA" id="ARBA00022801"/>
    </source>
</evidence>
<proteinExistence type="inferred from homology"/>
<feature type="domain" description="DRBM" evidence="16">
    <location>
        <begin position="3"/>
        <end position="71"/>
    </location>
</feature>
<evidence type="ECO:0000256" key="11">
    <source>
        <dbReference type="ARBA" id="ARBA00023098"/>
    </source>
</evidence>
<dbReference type="EC" id="3.6.4.13" evidence="5"/>
<dbReference type="Proteomes" id="UP000887561">
    <property type="component" value="Unplaced"/>
</dbReference>
<dbReference type="Pfam" id="PF00270">
    <property type="entry name" value="DEAD"/>
    <property type="match status" value="1"/>
</dbReference>
<feature type="region of interest" description="Disordered" evidence="15">
    <location>
        <begin position="576"/>
        <end position="603"/>
    </location>
</feature>
<dbReference type="PANTHER" id="PTHR18934">
    <property type="entry name" value="ATP-DEPENDENT RNA HELICASE"/>
    <property type="match status" value="1"/>
</dbReference>
<dbReference type="Gene3D" id="3.30.160.20">
    <property type="match status" value="2"/>
</dbReference>
<evidence type="ECO:0000259" key="16">
    <source>
        <dbReference type="PROSITE" id="PS50137"/>
    </source>
</evidence>
<dbReference type="Gene3D" id="1.20.120.1080">
    <property type="match status" value="1"/>
</dbReference>
<dbReference type="Pfam" id="PF04408">
    <property type="entry name" value="WHD_HA2"/>
    <property type="match status" value="1"/>
</dbReference>
<dbReference type="InterPro" id="IPR044445">
    <property type="entry name" value="DHX9_DSRM_1"/>
</dbReference>
<evidence type="ECO:0000313" key="19">
    <source>
        <dbReference type="Proteomes" id="UP000887561"/>
    </source>
</evidence>
<dbReference type="PROSITE" id="PS50137">
    <property type="entry name" value="DS_RBD"/>
    <property type="match status" value="2"/>
</dbReference>
<dbReference type="SMART" id="SM00358">
    <property type="entry name" value="DSRM"/>
    <property type="match status" value="2"/>
</dbReference>
<dbReference type="PROSITE" id="PS51194">
    <property type="entry name" value="HELICASE_CTER"/>
    <property type="match status" value="1"/>
</dbReference>
<dbReference type="SMART" id="SM00490">
    <property type="entry name" value="HELICc"/>
    <property type="match status" value="1"/>
</dbReference>
<dbReference type="InterPro" id="IPR027417">
    <property type="entry name" value="P-loop_NTPase"/>
</dbReference>
<evidence type="ECO:0000256" key="13">
    <source>
        <dbReference type="ARBA" id="ARBA00023242"/>
    </source>
</evidence>
<evidence type="ECO:0000256" key="2">
    <source>
        <dbReference type="ARBA" id="ARBA00005005"/>
    </source>
</evidence>
<dbReference type="GO" id="GO:1990904">
    <property type="term" value="C:ribonucleoprotein complex"/>
    <property type="evidence" value="ECO:0007669"/>
    <property type="project" value="TreeGrafter"/>
</dbReference>
<dbReference type="PROSITE" id="PS51192">
    <property type="entry name" value="HELICASE_ATP_BIND_1"/>
    <property type="match status" value="1"/>
</dbReference>
<dbReference type="GO" id="GO:0003724">
    <property type="term" value="F:RNA helicase activity"/>
    <property type="evidence" value="ECO:0007669"/>
    <property type="project" value="UniProtKB-EC"/>
</dbReference>
<dbReference type="FunFam" id="3.40.50.300:FF:000284">
    <property type="entry name" value="probable ATP-dependent RNA helicase YTHDC2"/>
    <property type="match status" value="1"/>
</dbReference>
<dbReference type="Pfam" id="PF21010">
    <property type="entry name" value="HA2_C"/>
    <property type="match status" value="1"/>
</dbReference>
<feature type="domain" description="Helicase ATP-binding" evidence="17">
    <location>
        <begin position="385"/>
        <end position="551"/>
    </location>
</feature>
<evidence type="ECO:0000259" key="17">
    <source>
        <dbReference type="PROSITE" id="PS51192"/>
    </source>
</evidence>
<dbReference type="SUPFAM" id="SSF52540">
    <property type="entry name" value="P-loop containing nucleoside triphosphate hydrolases"/>
    <property type="match status" value="1"/>
</dbReference>
<comment type="similarity">
    <text evidence="3">Belongs to the enoyl-CoA hydratase/isomerase family.</text>
</comment>
<dbReference type="SUPFAM" id="SSF54768">
    <property type="entry name" value="dsRNA-binding domain-like"/>
    <property type="match status" value="2"/>
</dbReference>
<comment type="subcellular location">
    <subcellularLocation>
        <location evidence="1">Nucleus</location>
    </subcellularLocation>
</comment>
<keyword evidence="10" id="KW-0067">ATP-binding</keyword>
<dbReference type="GO" id="GO:0005730">
    <property type="term" value="C:nucleolus"/>
    <property type="evidence" value="ECO:0007669"/>
    <property type="project" value="TreeGrafter"/>
</dbReference>
<reference evidence="20" key="1">
    <citation type="submission" date="2022-11" db="UniProtKB">
        <authorList>
            <consortium name="WormBaseParasite"/>
        </authorList>
    </citation>
    <scope>IDENTIFICATION</scope>
</reference>
<dbReference type="SMART" id="SM00487">
    <property type="entry name" value="DEXDc"/>
    <property type="match status" value="1"/>
</dbReference>
<dbReference type="Gene3D" id="3.40.50.720">
    <property type="entry name" value="NAD(P)-binding Rossmann-like Domain"/>
    <property type="match status" value="1"/>
</dbReference>
<keyword evidence="9" id="KW-0276">Fatty acid metabolism</keyword>
<evidence type="ECO:0000259" key="18">
    <source>
        <dbReference type="PROSITE" id="PS51194"/>
    </source>
</evidence>
<dbReference type="Gene3D" id="3.90.226.10">
    <property type="entry name" value="2-enoyl-CoA Hydratase, Chain A, domain 1"/>
    <property type="match status" value="1"/>
</dbReference>
<dbReference type="InterPro" id="IPR014720">
    <property type="entry name" value="dsRBD_dom"/>
</dbReference>
<evidence type="ECO:0000256" key="9">
    <source>
        <dbReference type="ARBA" id="ARBA00022832"/>
    </source>
</evidence>
<dbReference type="GO" id="GO:0005524">
    <property type="term" value="F:ATP binding"/>
    <property type="evidence" value="ECO:0007669"/>
    <property type="project" value="UniProtKB-KW"/>
</dbReference>
<evidence type="ECO:0000256" key="5">
    <source>
        <dbReference type="ARBA" id="ARBA00012552"/>
    </source>
</evidence>
<dbReference type="WBParaSite" id="scaffold34105_cov301.g21184">
    <property type="protein sequence ID" value="scaffold34105_cov301.g21184"/>
    <property type="gene ID" value="scaffold34105_cov301.g21184"/>
</dbReference>
<feature type="domain" description="DRBM" evidence="16">
    <location>
        <begin position="163"/>
        <end position="236"/>
    </location>
</feature>
<organism evidence="19 20">
    <name type="scientific">Meloidogyne javanica</name>
    <name type="common">Root-knot nematode worm</name>
    <dbReference type="NCBI Taxonomy" id="6303"/>
    <lineage>
        <taxon>Eukaryota</taxon>
        <taxon>Metazoa</taxon>
        <taxon>Ecdysozoa</taxon>
        <taxon>Nematoda</taxon>
        <taxon>Chromadorea</taxon>
        <taxon>Rhabditida</taxon>
        <taxon>Tylenchina</taxon>
        <taxon>Tylenchomorpha</taxon>
        <taxon>Tylenchoidea</taxon>
        <taxon>Meloidogynidae</taxon>
        <taxon>Meloidogyninae</taxon>
        <taxon>Meloidogyne</taxon>
        <taxon>Meloidogyne incognita group</taxon>
    </lineage>
</organism>
<dbReference type="InterPro" id="IPR014748">
    <property type="entry name" value="Enoyl-CoA_hydra_C"/>
</dbReference>
<dbReference type="GO" id="GO:0006631">
    <property type="term" value="P:fatty acid metabolic process"/>
    <property type="evidence" value="ECO:0007669"/>
    <property type="project" value="UniProtKB-KW"/>
</dbReference>
<comment type="pathway">
    <text evidence="2">Lipid metabolism; fatty acid beta-oxidation.</text>
</comment>
<dbReference type="CDD" id="cd19855">
    <property type="entry name" value="DSRM_DHX9_rpt2"/>
    <property type="match status" value="1"/>
</dbReference>
<evidence type="ECO:0000256" key="1">
    <source>
        <dbReference type="ARBA" id="ARBA00004123"/>
    </source>
</evidence>
<dbReference type="GO" id="GO:0045944">
    <property type="term" value="P:positive regulation of transcription by RNA polymerase II"/>
    <property type="evidence" value="ECO:0007669"/>
    <property type="project" value="TreeGrafter"/>
</dbReference>
<keyword evidence="19" id="KW-1185">Reference proteome</keyword>
<dbReference type="GO" id="GO:0043138">
    <property type="term" value="F:3'-5' DNA helicase activity"/>
    <property type="evidence" value="ECO:0007669"/>
    <property type="project" value="TreeGrafter"/>
</dbReference>
<evidence type="ECO:0000256" key="8">
    <source>
        <dbReference type="ARBA" id="ARBA00022806"/>
    </source>
</evidence>
<dbReference type="SUPFAM" id="SSF51735">
    <property type="entry name" value="NAD(P)-binding Rossmann-fold domains"/>
    <property type="match status" value="1"/>
</dbReference>
<keyword evidence="13" id="KW-0539">Nucleus</keyword>
<accession>A0A915MBD0</accession>
<dbReference type="Pfam" id="PF00106">
    <property type="entry name" value="adh_short"/>
    <property type="match status" value="1"/>
</dbReference>
<dbReference type="InterPro" id="IPR011545">
    <property type="entry name" value="DEAD/DEAH_box_helicase_dom"/>
</dbReference>
<dbReference type="InterPro" id="IPR048333">
    <property type="entry name" value="HA2_WH"/>
</dbReference>
<protein>
    <recommendedName>
        <fullName evidence="5">RNA helicase</fullName>
        <ecNumber evidence="5">3.6.4.13</ecNumber>
    </recommendedName>
</protein>
<dbReference type="InterPro" id="IPR001650">
    <property type="entry name" value="Helicase_C-like"/>
</dbReference>
<evidence type="ECO:0000313" key="20">
    <source>
        <dbReference type="WBParaSite" id="scaffold34105_cov301.g21184"/>
    </source>
</evidence>
<comment type="similarity">
    <text evidence="4">Belongs to the DEAD box helicase family. DEAH subfamily.</text>
</comment>
<dbReference type="SMART" id="SM00847">
    <property type="entry name" value="HA2"/>
    <property type="match status" value="1"/>
</dbReference>
<dbReference type="FunFam" id="3.30.160.20:FF:000028">
    <property type="entry name" value="ATP-dependent RNA helicase A"/>
    <property type="match status" value="1"/>
</dbReference>
<dbReference type="InterPro" id="IPR036291">
    <property type="entry name" value="NAD(P)-bd_dom_sf"/>
</dbReference>
<evidence type="ECO:0000256" key="6">
    <source>
        <dbReference type="ARBA" id="ARBA00022741"/>
    </source>
</evidence>
<keyword evidence="7" id="KW-0378">Hydrolase</keyword>
<dbReference type="InterPro" id="IPR044446">
    <property type="entry name" value="DHX9_DSRM_2"/>
</dbReference>
<dbReference type="SUPFAM" id="SSF52096">
    <property type="entry name" value="ClpP/crotonase"/>
    <property type="match status" value="1"/>
</dbReference>
<dbReference type="CDD" id="cd19854">
    <property type="entry name" value="DSRM_DHX9_rpt1"/>
    <property type="match status" value="1"/>
</dbReference>
<evidence type="ECO:0000256" key="15">
    <source>
        <dbReference type="SAM" id="MobiDB-lite"/>
    </source>
</evidence>
<keyword evidence="14" id="KW-0694">RNA-binding</keyword>
<dbReference type="PRINTS" id="PR00081">
    <property type="entry name" value="GDHRDH"/>
</dbReference>
<dbReference type="CDD" id="cd18791">
    <property type="entry name" value="SF2_C_RHA"/>
    <property type="match status" value="1"/>
</dbReference>
<dbReference type="InterPro" id="IPR002464">
    <property type="entry name" value="DNA/RNA_helicase_DEAH_CS"/>
</dbReference>
<dbReference type="GO" id="GO:0016887">
    <property type="term" value="F:ATP hydrolysis activity"/>
    <property type="evidence" value="ECO:0007669"/>
    <property type="project" value="TreeGrafter"/>
</dbReference>
<sequence>MEDIKSTLYAVLGKRKLGQPKYTFSQGSKGRQRFLCQVMVDGISYVGFGNSTSKKDAQSNAARDFGQFLVREGLVTAQELPQLQVQPSDLEATNPQYQVDVKEGTSAPHHVDFTNDDMLTGKPDFQRPKTFHDQYIEQKAEEISQSESVDMTSEIHGGWTMDNCKQALNEFCQKNRFLPREYKTSRDGTNNSSTFVAENELFLPRLNRTIYGRGQGSTKKIAETTCALSIVRQLFHIGAIPSSSDKLSPTKNRKADNLAEIKVHVDPGLVTRIEKYLDDVGVEPVVDGLEQTTPDAPKSLLVDKKLDEFPPSEDNFSNASIMWAPPCQNWNPWKASNIDNQPIAFWSMDRISDDLMMREKAKQVPQQLVQTRQRLPVFNHREQIIRAVNEHPVVLIKGSTGCGKSTQICQYLLESHLLDKRGANFNCYVTQPRRISAITLAERVANERCEQLGESIGYSVRFEGITPRQYGAIMFVTVGVLMRKMEMGLRGISHVIVDEIHERDINTDFLLIVVRDMLRANPKLRVLLMSATIDTSLFTNYFGRCPIIEIEQRVHPVRGFFLEDVISMLKYMPQVPEPDKKEKKKRSGKPEPSTSNADVDEECDEMSMSVTDNLLVCNDDYPPETKQALGRITEREIPIELIEQLLSDIDQNGKPGSVLIFLPGWQMISLLWNRLMLHRIFSNSRRFVILPLHSQLSAREQHRVFEPVGIEQRKIILSTNIAETSVTIDDVVYASRTNLIQRRGRAGRVQEGFCFHLVTRARFDALEDHRTAEMLRTPLHEITLTIKLLHLGSVGEFLEKAVQPPPIDAVVEAEVLLREMNALDKDLELTDLGRILARLPIEPKLGKMVLLGAAMGVGNLMLTSAAATSFNTPFVPKEQMHTKLAHSHRSFSGNRPSDHIGLVNVNQQFSEQFDIDVSSAEDLCRRFSLSYPLLCMTREAKRQLYDVLVNHSGFPESVFTSYSIDVRGPDSNLDVFLSMLVAAYYPNVCYLRDRRRVYTLEQAVALLSNMSVCVPFNRGEQANFASPLFMFSEKVKQTSENCEIPRQSFVDEFAALSLQFQLRTNCISCKQLSMISPLQLLLFGSRRVEAIGADKVRLDNMIPLNLSAKMAAKIVALRPCIEALVVRSCMHPEQLSDQPKQDKILTALIRELSSDRAWIPSGEEGLEPVEQSSSSKANAHQFNVNEQRSYATPLNQTLNLSSSAPVPLRSLKRPYGSPPSIVDVYGNQPSPLTQPNSLAQEAVAAATGLASSADFGGRRTPYTANSPSGGDYSSMAGYGCDYGPGSYYGNPQNQQNQLPQGLQQFNDDVNSNVFDVQLNRAEKRNTFTDSFWRELKTAFSYLAEEPTCRSIVLSANGPVFCAGIDLKEGIVETSKIMSNEEFDVARKSRSMRELIKRYQESFSSLEECPKPVIAAIHSYCIGAGINLVACADDCYEAAMSLARQIASKSPVAVQGTKLAMNYARSHGIEDSSEWIRNWNASMLQTIDISENVKAKLSKTSDNPKSIKMLNTGKFLGKTILITGASRGIGKEIALKLAKDGANIVICAKTAQEHAKLSGTIYSAADEIKKIGGKALPLQVDVREETQVQDAVEKAVREFGGIDILVNNASAISLTGTLDTSMKKYDLMHQVNIRGTFLV</sequence>
<evidence type="ECO:0000256" key="12">
    <source>
        <dbReference type="ARBA" id="ARBA00023235"/>
    </source>
</evidence>
<evidence type="ECO:0000256" key="14">
    <source>
        <dbReference type="PROSITE-ProRule" id="PRU00266"/>
    </source>
</evidence>
<dbReference type="InterPro" id="IPR002347">
    <property type="entry name" value="SDR_fam"/>
</dbReference>
<dbReference type="Pfam" id="PF00035">
    <property type="entry name" value="dsrm"/>
    <property type="match status" value="2"/>
</dbReference>
<dbReference type="PROSITE" id="PS00690">
    <property type="entry name" value="DEAH_ATP_HELICASE"/>
    <property type="match status" value="1"/>
</dbReference>
<name>A0A915MBD0_MELJA</name>
<evidence type="ECO:0000256" key="4">
    <source>
        <dbReference type="ARBA" id="ARBA00008792"/>
    </source>
</evidence>
<keyword evidence="8" id="KW-0347">Helicase</keyword>
<dbReference type="Pfam" id="PF00271">
    <property type="entry name" value="Helicase_C"/>
    <property type="match status" value="1"/>
</dbReference>
<dbReference type="CDD" id="cd06558">
    <property type="entry name" value="crotonase-like"/>
    <property type="match status" value="1"/>
</dbReference>
<dbReference type="Gene3D" id="1.10.12.10">
    <property type="entry name" value="Lyase 2-enoyl-coa Hydratase, Chain A, domain 2"/>
    <property type="match status" value="1"/>
</dbReference>
<dbReference type="InterPro" id="IPR007502">
    <property type="entry name" value="Helicase-assoc_dom"/>
</dbReference>
<evidence type="ECO:0000256" key="10">
    <source>
        <dbReference type="ARBA" id="ARBA00022840"/>
    </source>
</evidence>
<keyword evidence="12" id="KW-0413">Isomerase</keyword>
<dbReference type="GO" id="GO:0003725">
    <property type="term" value="F:double-stranded RNA binding"/>
    <property type="evidence" value="ECO:0007669"/>
    <property type="project" value="InterPro"/>
</dbReference>
<dbReference type="Gene3D" id="3.40.50.300">
    <property type="entry name" value="P-loop containing nucleotide triphosphate hydrolases"/>
    <property type="match status" value="3"/>
</dbReference>